<dbReference type="Proteomes" id="UP000179233">
    <property type="component" value="Unassembled WGS sequence"/>
</dbReference>
<dbReference type="EMBL" id="MHCJ01000003">
    <property type="protein sequence ID" value="OGY18172.1"/>
    <property type="molecule type" value="Genomic_DNA"/>
</dbReference>
<accession>A0A1G1VRZ9</accession>
<evidence type="ECO:0000313" key="3">
    <source>
        <dbReference type="Proteomes" id="UP000179233"/>
    </source>
</evidence>
<feature type="region of interest" description="Disordered" evidence="1">
    <location>
        <begin position="1"/>
        <end position="21"/>
    </location>
</feature>
<evidence type="ECO:0000313" key="2">
    <source>
        <dbReference type="EMBL" id="OGY18172.1"/>
    </source>
</evidence>
<proteinExistence type="predicted"/>
<evidence type="ECO:0000256" key="1">
    <source>
        <dbReference type="SAM" id="MobiDB-lite"/>
    </source>
</evidence>
<organism evidence="2 3">
    <name type="scientific">Candidatus Chisholmbacteria bacterium RIFCSPHIGHO2_01_FULL_52_32</name>
    <dbReference type="NCBI Taxonomy" id="1797591"/>
    <lineage>
        <taxon>Bacteria</taxon>
        <taxon>Candidatus Chisholmiibacteriota</taxon>
    </lineage>
</organism>
<comment type="caution">
    <text evidence="2">The sequence shown here is derived from an EMBL/GenBank/DDBJ whole genome shotgun (WGS) entry which is preliminary data.</text>
</comment>
<protein>
    <submittedName>
        <fullName evidence="2">Uncharacterized protein</fullName>
    </submittedName>
</protein>
<gene>
    <name evidence="2" type="ORF">A2786_01490</name>
</gene>
<reference evidence="2 3" key="1">
    <citation type="journal article" date="2016" name="Nat. Commun.">
        <title>Thousands of microbial genomes shed light on interconnected biogeochemical processes in an aquifer system.</title>
        <authorList>
            <person name="Anantharaman K."/>
            <person name="Brown C.T."/>
            <person name="Hug L.A."/>
            <person name="Sharon I."/>
            <person name="Castelle C.J."/>
            <person name="Probst A.J."/>
            <person name="Thomas B.C."/>
            <person name="Singh A."/>
            <person name="Wilkins M.J."/>
            <person name="Karaoz U."/>
            <person name="Brodie E.L."/>
            <person name="Williams K.H."/>
            <person name="Hubbard S.S."/>
            <person name="Banfield J.F."/>
        </authorList>
    </citation>
    <scope>NUCLEOTIDE SEQUENCE [LARGE SCALE GENOMIC DNA]</scope>
</reference>
<name>A0A1G1VRZ9_9BACT</name>
<sequence>MVEMPSVETAPKMVAQDKAAEEPHLHTEFGAISPDDVGIYGRVIGRLRQQPDAEGVSILILSKGERSFEGKDLTIPEGKLGLIFQENKPGAIDARFFGALSRALQLEKDVESRRFAKIDELAKAKSAHPEGNKPKRMAA</sequence>
<dbReference type="AlphaFoldDB" id="A0A1G1VRZ9"/>